<dbReference type="GeneID" id="66683680"/>
<proteinExistence type="predicted"/>
<evidence type="ECO:0000313" key="3">
    <source>
        <dbReference type="Proteomes" id="UP000290444"/>
    </source>
</evidence>
<accession>A0A4Q1USX3</accession>
<organism evidence="2 3">
    <name type="scientific">Mesorhizobium erdmanii</name>
    <dbReference type="NCBI Taxonomy" id="1777866"/>
    <lineage>
        <taxon>Bacteria</taxon>
        <taxon>Pseudomonadati</taxon>
        <taxon>Pseudomonadota</taxon>
        <taxon>Alphaproteobacteria</taxon>
        <taxon>Hyphomicrobiales</taxon>
        <taxon>Phyllobacteriaceae</taxon>
        <taxon>Mesorhizobium</taxon>
    </lineage>
</organism>
<dbReference type="EMBL" id="MZXX01000030">
    <property type="protein sequence ID" value="RXT41293.1"/>
    <property type="molecule type" value="Genomic_DNA"/>
</dbReference>
<dbReference type="RefSeq" id="WP_010909911.1">
    <property type="nucleotide sequence ID" value="NZ_MZXX01000030.1"/>
</dbReference>
<sequence length="60" mass="6392">MVPSIARQSMAWRSNASHPDRDKPSQAFVSVLGLAGRMAQSSSLLNAGAGVEFHVISCYT</sequence>
<reference evidence="2 3" key="1">
    <citation type="submission" date="2017-03" db="EMBL/GenBank/DDBJ databases">
        <authorList>
            <person name="Safronova V.I."/>
            <person name="Sazanova A.L."/>
            <person name="Chirak E.R."/>
        </authorList>
    </citation>
    <scope>NUCLEOTIDE SEQUENCE [LARGE SCALE GENOMIC DNA]</scope>
    <source>
        <strain evidence="2 3">Opo-242</strain>
    </source>
</reference>
<evidence type="ECO:0000313" key="2">
    <source>
        <dbReference type="EMBL" id="RXT41293.1"/>
    </source>
</evidence>
<comment type="caution">
    <text evidence="2">The sequence shown here is derived from an EMBL/GenBank/DDBJ whole genome shotgun (WGS) entry which is preliminary data.</text>
</comment>
<gene>
    <name evidence="2" type="ORF">B5V01_23515</name>
</gene>
<dbReference type="AlphaFoldDB" id="A0A4Q1USX3"/>
<evidence type="ECO:0000256" key="1">
    <source>
        <dbReference type="SAM" id="MobiDB-lite"/>
    </source>
</evidence>
<protein>
    <submittedName>
        <fullName evidence="2">Uncharacterized protein</fullName>
    </submittedName>
</protein>
<name>A0A4Q1USX3_9HYPH</name>
<dbReference type="Proteomes" id="UP000290444">
    <property type="component" value="Unassembled WGS sequence"/>
</dbReference>
<feature type="region of interest" description="Disordered" evidence="1">
    <location>
        <begin position="1"/>
        <end position="24"/>
    </location>
</feature>